<protein>
    <recommendedName>
        <fullName evidence="3">TetR/AcrR family transcriptional regulator</fullName>
    </recommendedName>
</protein>
<organism evidence="1 2">
    <name type="scientific">Microbacterium bovistercoris</name>
    <dbReference type="NCBI Taxonomy" id="2293570"/>
    <lineage>
        <taxon>Bacteria</taxon>
        <taxon>Bacillati</taxon>
        <taxon>Actinomycetota</taxon>
        <taxon>Actinomycetes</taxon>
        <taxon>Micrococcales</taxon>
        <taxon>Microbacteriaceae</taxon>
        <taxon>Microbacterium</taxon>
    </lineage>
</organism>
<dbReference type="InterPro" id="IPR036271">
    <property type="entry name" value="Tet_transcr_reg_TetR-rel_C_sf"/>
</dbReference>
<name>A0A371NV10_9MICO</name>
<evidence type="ECO:0000313" key="1">
    <source>
        <dbReference type="EMBL" id="REJ06384.1"/>
    </source>
</evidence>
<accession>A0A371NV10</accession>
<dbReference type="Proteomes" id="UP000262172">
    <property type="component" value="Unassembled WGS sequence"/>
</dbReference>
<dbReference type="EMBL" id="QUAB01000035">
    <property type="protein sequence ID" value="REJ06384.1"/>
    <property type="molecule type" value="Genomic_DNA"/>
</dbReference>
<dbReference type="SUPFAM" id="SSF48498">
    <property type="entry name" value="Tetracyclin repressor-like, C-terminal domain"/>
    <property type="match status" value="1"/>
</dbReference>
<proteinExistence type="predicted"/>
<sequence>MTRAAHSRLVRAGAEYLLAVPYSAASLEGFSLTSSISKGEVVEAFDDVHSLGTAILDHERMALHAVQDRIMRSTGTPLEKLRVGFAATGALLADDVVVRAAFRLAMESREAFPERRLDPFRTWRGFVGERLAEAEHAGLLRTGLDLLGVGELLVTAGMGIRDLIFMHGLWDEAEERLHNAVTCVISLIRA</sequence>
<comment type="caution">
    <text evidence="1">The sequence shown here is derived from an EMBL/GenBank/DDBJ whole genome shotgun (WGS) entry which is preliminary data.</text>
</comment>
<gene>
    <name evidence="1" type="ORF">DY023_06280</name>
</gene>
<reference evidence="1 2" key="1">
    <citation type="submission" date="2018-08" db="EMBL/GenBank/DDBJ databases">
        <title>Isolation, diversity and antifungal activity of Actinobacteria from cow dung.</title>
        <authorList>
            <person name="Ling L."/>
        </authorList>
    </citation>
    <scope>NUCLEOTIDE SEQUENCE [LARGE SCALE GENOMIC DNA]</scope>
    <source>
        <strain evidence="1 2">NEAU-LLE</strain>
    </source>
</reference>
<keyword evidence="2" id="KW-1185">Reference proteome</keyword>
<evidence type="ECO:0000313" key="2">
    <source>
        <dbReference type="Proteomes" id="UP000262172"/>
    </source>
</evidence>
<dbReference type="AlphaFoldDB" id="A0A371NV10"/>
<evidence type="ECO:0008006" key="3">
    <source>
        <dbReference type="Google" id="ProtNLM"/>
    </source>
</evidence>
<dbReference type="Gene3D" id="1.10.357.10">
    <property type="entry name" value="Tetracycline Repressor, domain 2"/>
    <property type="match status" value="1"/>
</dbReference>